<keyword evidence="1" id="KW-0378">Hydrolase</keyword>
<dbReference type="SUPFAM" id="SSF51556">
    <property type="entry name" value="Metallo-dependent hydrolases"/>
    <property type="match status" value="1"/>
</dbReference>
<dbReference type="EMBL" id="VSSQ01005126">
    <property type="protein sequence ID" value="MPM27956.1"/>
    <property type="molecule type" value="Genomic_DNA"/>
</dbReference>
<dbReference type="EC" id="3.1.21.-" evidence="1"/>
<dbReference type="PANTHER" id="PTHR46124">
    <property type="entry name" value="D-AMINOACYL-TRNA DEACYLASE"/>
    <property type="match status" value="1"/>
</dbReference>
<name>A0A644YHI4_9ZZZZ</name>
<evidence type="ECO:0000313" key="1">
    <source>
        <dbReference type="EMBL" id="MPM27956.1"/>
    </source>
</evidence>
<reference evidence="1" key="1">
    <citation type="submission" date="2019-08" db="EMBL/GenBank/DDBJ databases">
        <authorList>
            <person name="Kucharzyk K."/>
            <person name="Murdoch R.W."/>
            <person name="Higgins S."/>
            <person name="Loffler F."/>
        </authorList>
    </citation>
    <scope>NUCLEOTIDE SEQUENCE</scope>
</reference>
<dbReference type="GO" id="GO:0005829">
    <property type="term" value="C:cytosol"/>
    <property type="evidence" value="ECO:0007669"/>
    <property type="project" value="TreeGrafter"/>
</dbReference>
<dbReference type="AlphaFoldDB" id="A0A644YHI4"/>
<dbReference type="InterPro" id="IPR032466">
    <property type="entry name" value="Metal_Hydrolase"/>
</dbReference>
<proteinExistence type="predicted"/>
<sequence length="235" mass="26941">MRFYNRRFHIRQSAGDGISVASMHYYDIHTHNKSQSPSVTSILNVIPGQAVPESFFSAGIHPWYAESTSVEDLRKYGSNPHCVAIGECGLDAVKSSIPFDEQKILFRAHLELALQYSKPVVLHVVRSTNELFQILKEFPELVYIWHGFNENKETFRQFERFDMYFSCGQRGLRKPEIWRSVPAERLLCETDEAIAQIDEIYSALAAIRNESIEDLAGIIQQNVIRIFGNELEGKD</sequence>
<gene>
    <name evidence="1" type="primary">tatD_5</name>
    <name evidence="1" type="ORF">SDC9_74473</name>
</gene>
<dbReference type="Pfam" id="PF01026">
    <property type="entry name" value="TatD_DNase"/>
    <property type="match status" value="1"/>
</dbReference>
<dbReference type="Gene3D" id="3.20.20.140">
    <property type="entry name" value="Metal-dependent hydrolases"/>
    <property type="match status" value="1"/>
</dbReference>
<accession>A0A644YHI4</accession>
<dbReference type="GO" id="GO:0016788">
    <property type="term" value="F:hydrolase activity, acting on ester bonds"/>
    <property type="evidence" value="ECO:0007669"/>
    <property type="project" value="InterPro"/>
</dbReference>
<dbReference type="PANTHER" id="PTHR46124:SF3">
    <property type="entry name" value="HYDROLASE"/>
    <property type="match status" value="1"/>
</dbReference>
<organism evidence="1">
    <name type="scientific">bioreactor metagenome</name>
    <dbReference type="NCBI Taxonomy" id="1076179"/>
    <lineage>
        <taxon>unclassified sequences</taxon>
        <taxon>metagenomes</taxon>
        <taxon>ecological metagenomes</taxon>
    </lineage>
</organism>
<dbReference type="InterPro" id="IPR001130">
    <property type="entry name" value="TatD-like"/>
</dbReference>
<comment type="caution">
    <text evidence="1">The sequence shown here is derived from an EMBL/GenBank/DDBJ whole genome shotgun (WGS) entry which is preliminary data.</text>
</comment>
<protein>
    <submittedName>
        <fullName evidence="1">Tat-linked quality control protein TatD</fullName>
        <ecNumber evidence="1">3.1.21.-</ecNumber>
    </submittedName>
</protein>